<dbReference type="AlphaFoldDB" id="M5G437"/>
<dbReference type="Proteomes" id="UP000030653">
    <property type="component" value="Unassembled WGS sequence"/>
</dbReference>
<dbReference type="HOGENOM" id="CLU_1806106_0_0_1"/>
<dbReference type="RefSeq" id="XP_040629869.1">
    <property type="nucleotide sequence ID" value="XM_040771062.1"/>
</dbReference>
<name>M5G437_DACPD</name>
<accession>M5G437</accession>
<dbReference type="GeneID" id="63686124"/>
<dbReference type="EMBL" id="JH795860">
    <property type="protein sequence ID" value="EJU02975.1"/>
    <property type="molecule type" value="Genomic_DNA"/>
</dbReference>
<evidence type="ECO:0000313" key="1">
    <source>
        <dbReference type="EMBL" id="EJU02975.1"/>
    </source>
</evidence>
<reference evidence="1 2" key="1">
    <citation type="journal article" date="2012" name="Science">
        <title>The Paleozoic origin of enzymatic lignin decomposition reconstructed from 31 fungal genomes.</title>
        <authorList>
            <person name="Floudas D."/>
            <person name="Binder M."/>
            <person name="Riley R."/>
            <person name="Barry K."/>
            <person name="Blanchette R.A."/>
            <person name="Henrissat B."/>
            <person name="Martinez A.T."/>
            <person name="Otillar R."/>
            <person name="Spatafora J.W."/>
            <person name="Yadav J.S."/>
            <person name="Aerts A."/>
            <person name="Benoit I."/>
            <person name="Boyd A."/>
            <person name="Carlson A."/>
            <person name="Copeland A."/>
            <person name="Coutinho P.M."/>
            <person name="de Vries R.P."/>
            <person name="Ferreira P."/>
            <person name="Findley K."/>
            <person name="Foster B."/>
            <person name="Gaskell J."/>
            <person name="Glotzer D."/>
            <person name="Gorecki P."/>
            <person name="Heitman J."/>
            <person name="Hesse C."/>
            <person name="Hori C."/>
            <person name="Igarashi K."/>
            <person name="Jurgens J.A."/>
            <person name="Kallen N."/>
            <person name="Kersten P."/>
            <person name="Kohler A."/>
            <person name="Kuees U."/>
            <person name="Kumar T.K.A."/>
            <person name="Kuo A."/>
            <person name="LaButti K."/>
            <person name="Larrondo L.F."/>
            <person name="Lindquist E."/>
            <person name="Ling A."/>
            <person name="Lombard V."/>
            <person name="Lucas S."/>
            <person name="Lundell T."/>
            <person name="Martin R."/>
            <person name="McLaughlin D.J."/>
            <person name="Morgenstern I."/>
            <person name="Morin E."/>
            <person name="Murat C."/>
            <person name="Nagy L.G."/>
            <person name="Nolan M."/>
            <person name="Ohm R.A."/>
            <person name="Patyshakuliyeva A."/>
            <person name="Rokas A."/>
            <person name="Ruiz-Duenas F.J."/>
            <person name="Sabat G."/>
            <person name="Salamov A."/>
            <person name="Samejima M."/>
            <person name="Schmutz J."/>
            <person name="Slot J.C."/>
            <person name="St John F."/>
            <person name="Stenlid J."/>
            <person name="Sun H."/>
            <person name="Sun S."/>
            <person name="Syed K."/>
            <person name="Tsang A."/>
            <person name="Wiebenga A."/>
            <person name="Young D."/>
            <person name="Pisabarro A."/>
            <person name="Eastwood D.C."/>
            <person name="Martin F."/>
            <person name="Cullen D."/>
            <person name="Grigoriev I.V."/>
            <person name="Hibbett D.S."/>
        </authorList>
    </citation>
    <scope>NUCLEOTIDE SEQUENCE [LARGE SCALE GENOMIC DNA]</scope>
    <source>
        <strain evidence="1 2">DJM-731 SS1</strain>
    </source>
</reference>
<proteinExistence type="predicted"/>
<gene>
    <name evidence="1" type="ORF">DACRYDRAFT_14935</name>
</gene>
<protein>
    <submittedName>
        <fullName evidence="1">Uncharacterized protein</fullName>
    </submittedName>
</protein>
<organism evidence="1 2">
    <name type="scientific">Dacryopinax primogenitus (strain DJM 731)</name>
    <name type="common">Brown rot fungus</name>
    <dbReference type="NCBI Taxonomy" id="1858805"/>
    <lineage>
        <taxon>Eukaryota</taxon>
        <taxon>Fungi</taxon>
        <taxon>Dikarya</taxon>
        <taxon>Basidiomycota</taxon>
        <taxon>Agaricomycotina</taxon>
        <taxon>Dacrymycetes</taxon>
        <taxon>Dacrymycetales</taxon>
        <taxon>Dacrymycetaceae</taxon>
        <taxon>Dacryopinax</taxon>
    </lineage>
</organism>
<evidence type="ECO:0000313" key="2">
    <source>
        <dbReference type="Proteomes" id="UP000030653"/>
    </source>
</evidence>
<keyword evidence="2" id="KW-1185">Reference proteome</keyword>
<sequence>MVTTWLSVQSAHPIQQGGSANMHTVPELPVGILALSLQSLDTNSLYLYLMCQYREEPEHTCWGYLDVLDNRISTLLHYQDAGTATHAISHLPVIYIPGGALGTLKARNWMTKCVPGEAVETVLPFTAIYDATILFQSKAKMTN</sequence>